<dbReference type="Proteomes" id="UP000198926">
    <property type="component" value="Unassembled WGS sequence"/>
</dbReference>
<keyword evidence="2" id="KW-0472">Membrane</keyword>
<evidence type="ECO:0000313" key="4">
    <source>
        <dbReference type="Proteomes" id="UP000198926"/>
    </source>
</evidence>
<feature type="transmembrane region" description="Helical" evidence="2">
    <location>
        <begin position="357"/>
        <end position="377"/>
    </location>
</feature>
<keyword evidence="2" id="KW-1133">Transmembrane helix</keyword>
<dbReference type="STRING" id="1123755.SAMN05444714_2448"/>
<feature type="transmembrane region" description="Helical" evidence="2">
    <location>
        <begin position="1011"/>
        <end position="1037"/>
    </location>
</feature>
<dbReference type="Gene3D" id="3.30.70.1440">
    <property type="entry name" value="Multidrug efflux transporter AcrB pore domain"/>
    <property type="match status" value="1"/>
</dbReference>
<dbReference type="OrthoDB" id="174266at2"/>
<dbReference type="InterPro" id="IPR001036">
    <property type="entry name" value="Acrflvin-R"/>
</dbReference>
<feature type="transmembrane region" description="Helical" evidence="2">
    <location>
        <begin position="934"/>
        <end position="959"/>
    </location>
</feature>
<feature type="region of interest" description="Disordered" evidence="1">
    <location>
        <begin position="1055"/>
        <end position="1085"/>
    </location>
</feature>
<feature type="transmembrane region" description="Helical" evidence="2">
    <location>
        <begin position="908"/>
        <end position="928"/>
    </location>
</feature>
<reference evidence="3 4" key="1">
    <citation type="submission" date="2016-10" db="EMBL/GenBank/DDBJ databases">
        <authorList>
            <person name="de Groot N.N."/>
        </authorList>
    </citation>
    <scope>NUCLEOTIDE SEQUENCE [LARGE SCALE GENOMIC DNA]</scope>
    <source>
        <strain evidence="3 4">DSM 29433</strain>
    </source>
</reference>
<feature type="transmembrane region" description="Helical" evidence="2">
    <location>
        <begin position="331"/>
        <end position="350"/>
    </location>
</feature>
<dbReference type="SUPFAM" id="SSF82714">
    <property type="entry name" value="Multidrug efflux transporter AcrB TolC docking domain, DN and DC subdomains"/>
    <property type="match status" value="2"/>
</dbReference>
<feature type="transmembrane region" description="Helical" evidence="2">
    <location>
        <begin position="383"/>
        <end position="408"/>
    </location>
</feature>
<dbReference type="AlphaFoldDB" id="A0A1I6MWB5"/>
<dbReference type="Gene3D" id="3.30.2090.10">
    <property type="entry name" value="Multidrug efflux transporter AcrB TolC docking domain, DN and DC subdomains"/>
    <property type="match status" value="2"/>
</dbReference>
<keyword evidence="2" id="KW-0812">Transmembrane</keyword>
<dbReference type="GO" id="GO:0042910">
    <property type="term" value="F:xenobiotic transmembrane transporter activity"/>
    <property type="evidence" value="ECO:0007669"/>
    <property type="project" value="TreeGrafter"/>
</dbReference>
<gene>
    <name evidence="3" type="ORF">SAMN05444714_2448</name>
</gene>
<evidence type="ECO:0000256" key="1">
    <source>
        <dbReference type="SAM" id="MobiDB-lite"/>
    </source>
</evidence>
<feature type="transmembrane region" description="Helical" evidence="2">
    <location>
        <begin position="428"/>
        <end position="447"/>
    </location>
</feature>
<dbReference type="Gene3D" id="3.30.70.1320">
    <property type="entry name" value="Multidrug efflux transporter AcrB pore domain like"/>
    <property type="match status" value="1"/>
</dbReference>
<evidence type="ECO:0000313" key="3">
    <source>
        <dbReference type="EMBL" id="SFS20000.1"/>
    </source>
</evidence>
<dbReference type="PANTHER" id="PTHR32063:SF33">
    <property type="entry name" value="RND SUPERFAMILY EFFLUX PUMP PERMEASE COMPONENT"/>
    <property type="match status" value="1"/>
</dbReference>
<dbReference type="EMBL" id="FOZM01000002">
    <property type="protein sequence ID" value="SFS20000.1"/>
    <property type="molecule type" value="Genomic_DNA"/>
</dbReference>
<feature type="transmembrane region" description="Helical" evidence="2">
    <location>
        <begin position="980"/>
        <end position="999"/>
    </location>
</feature>
<dbReference type="SUPFAM" id="SSF82693">
    <property type="entry name" value="Multidrug efflux transporter AcrB pore domain, PN1, PN2, PC1 and PC2 subdomains"/>
    <property type="match status" value="2"/>
</dbReference>
<organism evidence="3 4">
    <name type="scientific">Yoonia litorea</name>
    <dbReference type="NCBI Taxonomy" id="1123755"/>
    <lineage>
        <taxon>Bacteria</taxon>
        <taxon>Pseudomonadati</taxon>
        <taxon>Pseudomonadota</taxon>
        <taxon>Alphaproteobacteria</taxon>
        <taxon>Rhodobacterales</taxon>
        <taxon>Paracoccaceae</taxon>
        <taxon>Yoonia</taxon>
    </lineage>
</organism>
<feature type="transmembrane region" description="Helical" evidence="2">
    <location>
        <begin position="881"/>
        <end position="901"/>
    </location>
</feature>
<accession>A0A1I6MWB5</accession>
<feature type="transmembrane region" description="Helical" evidence="2">
    <location>
        <begin position="531"/>
        <end position="554"/>
    </location>
</feature>
<feature type="transmembrane region" description="Helical" evidence="2">
    <location>
        <begin position="459"/>
        <end position="479"/>
    </location>
</feature>
<dbReference type="RefSeq" id="WP_090208835.1">
    <property type="nucleotide sequence ID" value="NZ_FOZM01000002.1"/>
</dbReference>
<dbReference type="SUPFAM" id="SSF82866">
    <property type="entry name" value="Multidrug efflux transporter AcrB transmembrane domain"/>
    <property type="match status" value="2"/>
</dbReference>
<sequence>MNAAIRWMTEHPVAAWLSMILLVGMGAITATNLPQKTFPEFALDAVSISVSYPGASPSEIQASIVQPIEDELSGVDGIDDITANISEGRGGVTVTFLDGEDIETKLDEIKTEIDGINVFPEDADDPVVVRADNSTRVLEIALHGSATERVLKEEARRLKDELTSLDGISFAEVTNVRDYEVSIEIDRNTLRAYGMSLDEVARIIGVNSLELPGGSIETESLSIPIRTLGRNYTRADFENIVIRANENGAQVYLRDIATVSDGFEDSDLSSRFNGDPSVSVNVYRVGDEQILRIVELAQEHLRTEFRPSLEEGIEATVWQNEGTQLQSRIDLLTKNAFVGLALVILCLALFLDVRLAFWSAMGIGISFAATFIVMGALGMSINMISLFGFILAIGIVVDNAIVVSENIYKNGERGLAPMEAAVKGTQRIAVPVIFSTLTTLVAFWPLLQMPAPLGSFLGDIPTVVMIVLTLSMLQALLILPRNLSNLDIGPNYRPNLVFRFIGGIRSVIDRGLKWFIKYPLDAMLRFCVNRIFIPIAGVIALMMLTIGLISYGYVRFSFFPEIQGEFVTAAVEMNDGTTFERTEDVAEGLRQAALRGGDRLQDTLPSDAPTVVVGQYTVVGIGAGGGGPVGGAPPVSPTIAQVVVEVTEASARDWETAAFERLWREEVGQIAGVNTLTISSSLVDAGDAISVELSLPGDADITPVVEELRAGLENIPGVFQILDDNSSGKLEYTLALKPEARLYGVTLQDLALQTRNGFFGIEATTVQRGQDNVAVMVRYPSEDRDSLADLLDTRISTPSGDLIPLSTVATLAEGLAPSEILRRNGRQVTTVTADVDESIITNGEANRIIREELLPPLIAANPGLNASFGGEQETQGDAQAALGQALGIALFVIFALLALIFRSFVQPLVVMLAIPLGLIGAVTGHLILGIPLGLLSFFGIIGLAGVVINNSLVMIDLYNEYLAKGYAVKDAVVEGTKDRFRPILLTSVTTFLGVYPLIMETSLQAQFLIPLAVSIGYGVLIGTVVIVFAIPAVFMLVHNITAGVKAVARALGGQEADDGQTVSDEPEPEAAPQMRPIHTPLKAAE</sequence>
<dbReference type="GO" id="GO:0005886">
    <property type="term" value="C:plasma membrane"/>
    <property type="evidence" value="ECO:0007669"/>
    <property type="project" value="TreeGrafter"/>
</dbReference>
<dbReference type="Gene3D" id="1.20.1640.10">
    <property type="entry name" value="Multidrug efflux transporter AcrB transmembrane domain"/>
    <property type="match status" value="2"/>
</dbReference>
<dbReference type="Gene3D" id="3.30.70.1430">
    <property type="entry name" value="Multidrug efflux transporter AcrB pore domain"/>
    <property type="match status" value="2"/>
</dbReference>
<proteinExistence type="predicted"/>
<keyword evidence="4" id="KW-1185">Reference proteome</keyword>
<dbReference type="Pfam" id="PF00873">
    <property type="entry name" value="ACR_tran"/>
    <property type="match status" value="1"/>
</dbReference>
<dbReference type="PRINTS" id="PR00702">
    <property type="entry name" value="ACRIFLAVINRP"/>
</dbReference>
<dbReference type="InterPro" id="IPR027463">
    <property type="entry name" value="AcrB_DN_DC_subdom"/>
</dbReference>
<dbReference type="PANTHER" id="PTHR32063">
    <property type="match status" value="1"/>
</dbReference>
<evidence type="ECO:0000256" key="2">
    <source>
        <dbReference type="SAM" id="Phobius"/>
    </source>
</evidence>
<protein>
    <submittedName>
        <fullName evidence="3">Multidrug efflux pump subunit AcrB</fullName>
    </submittedName>
</protein>
<name>A0A1I6MWB5_9RHOB</name>